<dbReference type="SMART" id="SM00278">
    <property type="entry name" value="HhH1"/>
    <property type="match status" value="2"/>
</dbReference>
<dbReference type="GO" id="GO:0009379">
    <property type="term" value="C:Holliday junction helicase complex"/>
    <property type="evidence" value="ECO:0007669"/>
    <property type="project" value="InterPro"/>
</dbReference>
<keyword evidence="8" id="KW-0378">Hydrolase</keyword>
<dbReference type="HAMAP" id="MF_00031">
    <property type="entry name" value="DNA_HJ_migration_RuvA"/>
    <property type="match status" value="1"/>
</dbReference>
<dbReference type="AlphaFoldDB" id="A0A7V4N3Q6"/>
<evidence type="ECO:0000256" key="2">
    <source>
        <dbReference type="ARBA" id="ARBA00022763"/>
    </source>
</evidence>
<dbReference type="InterPro" id="IPR000085">
    <property type="entry name" value="RuvA"/>
</dbReference>
<proteinExistence type="inferred from homology"/>
<keyword evidence="5 6" id="KW-0234">DNA repair</keyword>
<keyword evidence="2 6" id="KW-0227">DNA damage</keyword>
<dbReference type="GO" id="GO:0006310">
    <property type="term" value="P:DNA recombination"/>
    <property type="evidence" value="ECO:0007669"/>
    <property type="project" value="UniProtKB-UniRule"/>
</dbReference>
<evidence type="ECO:0000256" key="6">
    <source>
        <dbReference type="HAMAP-Rule" id="MF_00031"/>
    </source>
</evidence>
<feature type="domain" description="Helix-hairpin-helix DNA-binding motif class 1" evidence="7">
    <location>
        <begin position="113"/>
        <end position="132"/>
    </location>
</feature>
<dbReference type="InterPro" id="IPR036267">
    <property type="entry name" value="RuvA_C_sf"/>
</dbReference>
<dbReference type="NCBIfam" id="TIGR00084">
    <property type="entry name" value="ruvA"/>
    <property type="match status" value="1"/>
</dbReference>
<comment type="domain">
    <text evidence="6">Has three domains with a flexible linker between the domains II and III and assumes an 'L' shape. Domain III is highly mobile and contacts RuvB.</text>
</comment>
<dbReference type="GO" id="GO:0006281">
    <property type="term" value="P:DNA repair"/>
    <property type="evidence" value="ECO:0007669"/>
    <property type="project" value="UniProtKB-UniRule"/>
</dbReference>
<dbReference type="InterPro" id="IPR003583">
    <property type="entry name" value="Hlx-hairpin-Hlx_DNA-bd_motif"/>
</dbReference>
<dbReference type="InterPro" id="IPR010994">
    <property type="entry name" value="RuvA_2-like"/>
</dbReference>
<dbReference type="GO" id="GO:0005524">
    <property type="term" value="F:ATP binding"/>
    <property type="evidence" value="ECO:0007669"/>
    <property type="project" value="InterPro"/>
</dbReference>
<dbReference type="GO" id="GO:0005737">
    <property type="term" value="C:cytoplasm"/>
    <property type="evidence" value="ECO:0007669"/>
    <property type="project" value="UniProtKB-SubCell"/>
</dbReference>
<keyword evidence="1 6" id="KW-0963">Cytoplasm</keyword>
<gene>
    <name evidence="6 8" type="primary">ruvA</name>
    <name evidence="8" type="ORF">ENU91_03315</name>
</gene>
<dbReference type="GO" id="GO:0048476">
    <property type="term" value="C:Holliday junction resolvase complex"/>
    <property type="evidence" value="ECO:0007669"/>
    <property type="project" value="UniProtKB-UniRule"/>
</dbReference>
<evidence type="ECO:0000256" key="5">
    <source>
        <dbReference type="ARBA" id="ARBA00023204"/>
    </source>
</evidence>
<sequence>MLYQIKGIVKEINPPNKLILQSNEFIFWEILIPLNLVSLIRENFLEKKAFFYVVPILRKNEYIEIYGFIAKEERELFIKLTTLSKIGPKLALNLLSVFSSENLRDIVLNKKISELSKVPGIGPKRAEKLYLELKGLFLKPTQKGIIIPPEKEIILEEAKSCLMSLGFQSKEVEKVLYEVFEETDTLDTLVKKALKKFSPKLKEETFKEVLND</sequence>
<dbReference type="Pfam" id="PF14520">
    <property type="entry name" value="HHH_5"/>
    <property type="match status" value="1"/>
</dbReference>
<dbReference type="InterPro" id="IPR011114">
    <property type="entry name" value="RuvA_C"/>
</dbReference>
<reference evidence="8" key="1">
    <citation type="journal article" date="2020" name="mSystems">
        <title>Genome- and Community-Level Interaction Insights into Carbon Utilization and Element Cycling Functions of Hydrothermarchaeota in Hydrothermal Sediment.</title>
        <authorList>
            <person name="Zhou Z."/>
            <person name="Liu Y."/>
            <person name="Xu W."/>
            <person name="Pan J."/>
            <person name="Luo Z.H."/>
            <person name="Li M."/>
        </authorList>
    </citation>
    <scope>NUCLEOTIDE SEQUENCE [LARGE SCALE GENOMIC DNA]</scope>
    <source>
        <strain evidence="8">SpSt-711</strain>
    </source>
</reference>
<name>A0A7V4N3Q6_9BACT</name>
<dbReference type="GO" id="GO:0009378">
    <property type="term" value="F:four-way junction helicase activity"/>
    <property type="evidence" value="ECO:0007669"/>
    <property type="project" value="InterPro"/>
</dbReference>
<comment type="similarity">
    <text evidence="6">Belongs to the RuvA family.</text>
</comment>
<keyword evidence="3 6" id="KW-0238">DNA-binding</keyword>
<keyword evidence="4 6" id="KW-0233">DNA recombination</keyword>
<evidence type="ECO:0000313" key="8">
    <source>
        <dbReference type="EMBL" id="HGU15670.1"/>
    </source>
</evidence>
<protein>
    <recommendedName>
        <fullName evidence="6">Holliday junction branch migration complex subunit RuvA</fullName>
    </recommendedName>
</protein>
<dbReference type="Gene3D" id="1.10.150.20">
    <property type="entry name" value="5' to 3' exonuclease, C-terminal subdomain"/>
    <property type="match status" value="1"/>
</dbReference>
<dbReference type="Gene3D" id="1.10.8.10">
    <property type="entry name" value="DNA helicase RuvA subunit, C-terminal domain"/>
    <property type="match status" value="1"/>
</dbReference>
<organism evidence="8">
    <name type="scientific">Thermodesulfobacterium geofontis</name>
    <dbReference type="NCBI Taxonomy" id="1295609"/>
    <lineage>
        <taxon>Bacteria</taxon>
        <taxon>Pseudomonadati</taxon>
        <taxon>Thermodesulfobacteriota</taxon>
        <taxon>Thermodesulfobacteria</taxon>
        <taxon>Thermodesulfobacteriales</taxon>
        <taxon>Thermodesulfobacteriaceae</taxon>
        <taxon>Thermodesulfobacterium</taxon>
    </lineage>
</organism>
<feature type="domain" description="Helix-hairpin-helix DNA-binding motif class 1" evidence="7">
    <location>
        <begin position="78"/>
        <end position="97"/>
    </location>
</feature>
<dbReference type="SUPFAM" id="SSF47781">
    <property type="entry name" value="RuvA domain 2-like"/>
    <property type="match status" value="1"/>
</dbReference>
<evidence type="ECO:0000259" key="7">
    <source>
        <dbReference type="SMART" id="SM00278"/>
    </source>
</evidence>
<dbReference type="GO" id="GO:0000400">
    <property type="term" value="F:four-way junction DNA binding"/>
    <property type="evidence" value="ECO:0007669"/>
    <property type="project" value="UniProtKB-UniRule"/>
</dbReference>
<evidence type="ECO:0000256" key="3">
    <source>
        <dbReference type="ARBA" id="ARBA00023125"/>
    </source>
</evidence>
<dbReference type="EMBL" id="DTEI01000059">
    <property type="protein sequence ID" value="HGU15670.1"/>
    <property type="molecule type" value="Genomic_DNA"/>
</dbReference>
<accession>A0A7V4N3Q6</accession>
<dbReference type="GO" id="GO:0016787">
    <property type="term" value="F:hydrolase activity"/>
    <property type="evidence" value="ECO:0007669"/>
    <property type="project" value="UniProtKB-KW"/>
</dbReference>
<comment type="subunit">
    <text evidence="6">Homotetramer. Forms an RuvA(8)-RuvB(12)-Holliday junction (HJ) complex. HJ DNA is sandwiched between 2 RuvA tetramers; dsDNA enters through RuvA and exits via RuvB. An RuvB hexamer assembles on each DNA strand where it exits the tetramer. Each RuvB hexamer is contacted by two RuvA subunits (via domain III) on 2 adjacent RuvB subunits; this complex drives branch migration. In the full resolvosome a probable DNA-RuvA(4)-RuvB(12)-RuvC(2) complex forms which resolves the HJ.</text>
</comment>
<dbReference type="SUPFAM" id="SSF46929">
    <property type="entry name" value="DNA helicase RuvA subunit, C-terminal domain"/>
    <property type="match status" value="1"/>
</dbReference>
<evidence type="ECO:0000256" key="4">
    <source>
        <dbReference type="ARBA" id="ARBA00023172"/>
    </source>
</evidence>
<feature type="region of interest" description="Domain III" evidence="6">
    <location>
        <begin position="155"/>
        <end position="212"/>
    </location>
</feature>
<comment type="caution">
    <text evidence="8">The sequence shown here is derived from an EMBL/GenBank/DDBJ whole genome shotgun (WGS) entry which is preliminary data.</text>
</comment>
<dbReference type="CDD" id="cd14332">
    <property type="entry name" value="UBA_RuvA_C"/>
    <property type="match status" value="1"/>
</dbReference>
<comment type="subcellular location">
    <subcellularLocation>
        <location evidence="6">Cytoplasm</location>
    </subcellularLocation>
</comment>
<evidence type="ECO:0000256" key="1">
    <source>
        <dbReference type="ARBA" id="ARBA00022490"/>
    </source>
</evidence>
<dbReference type="Pfam" id="PF07499">
    <property type="entry name" value="RuvA_C"/>
    <property type="match status" value="1"/>
</dbReference>
<comment type="caution">
    <text evidence="6">Lacks conserved residue(s) required for the propagation of feature annotation.</text>
</comment>
<comment type="function">
    <text evidence="6">The RuvA-RuvB-RuvC complex processes Holliday junction (HJ) DNA during genetic recombination and DNA repair, while the RuvA-RuvB complex plays an important role in the rescue of blocked DNA replication forks via replication fork reversal (RFR). RuvA specifically binds to HJ cruciform DNA, conferring on it an open structure. The RuvB hexamer acts as an ATP-dependent pump, pulling dsDNA into and through the RuvAB complex. HJ branch migration allows RuvC to scan DNA until it finds its consensus sequence, where it cleaves and resolves the cruciform DNA.</text>
</comment>